<evidence type="ECO:0000313" key="3">
    <source>
        <dbReference type="Proteomes" id="UP000240429"/>
    </source>
</evidence>
<feature type="region of interest" description="Disordered" evidence="1">
    <location>
        <begin position="1"/>
        <end position="45"/>
    </location>
</feature>
<evidence type="ECO:0000313" key="2">
    <source>
        <dbReference type="EMBL" id="PSM43681.1"/>
    </source>
</evidence>
<protein>
    <submittedName>
        <fullName evidence="2">Uncharacterized protein</fullName>
    </submittedName>
</protein>
<accession>A0A2P8QBP6</accession>
<keyword evidence="3" id="KW-1185">Reference proteome</keyword>
<gene>
    <name evidence="2" type="ORF">C6Y14_08595</name>
</gene>
<sequence length="124" mass="13030">MRADATRRGRPSDPGRKSIPRPSRLDTGADGRHPAATGTGSSPVKVQSTLLSSQGTGAAFVLTPSGFPPDAACTAESYVTPRLACLEECRDMRLPHRDLESQAPWSNLYGGVGAEGMQCRCDAG</sequence>
<comment type="caution">
    <text evidence="2">The sequence shown here is derived from an EMBL/GenBank/DDBJ whole genome shotgun (WGS) entry which is preliminary data.</text>
</comment>
<reference evidence="2 3" key="1">
    <citation type="submission" date="2018-03" db="EMBL/GenBank/DDBJ databases">
        <title>Streptomyces dioscori sp. nov., a novel endophytic actinobacterium isolated from bulbil of Dioscorea bulbifera L.</title>
        <authorList>
            <person name="Zhikuan W."/>
        </authorList>
    </citation>
    <scope>NUCLEOTIDE SEQUENCE [LARGE SCALE GENOMIC DNA]</scope>
    <source>
        <strain evidence="2 3">A217</strain>
    </source>
</reference>
<dbReference type="Proteomes" id="UP000240429">
    <property type="component" value="Unassembled WGS sequence"/>
</dbReference>
<evidence type="ECO:0000256" key="1">
    <source>
        <dbReference type="SAM" id="MobiDB-lite"/>
    </source>
</evidence>
<dbReference type="AlphaFoldDB" id="A0A2P8QBP6"/>
<feature type="compositionally biased region" description="Basic and acidic residues" evidence="1">
    <location>
        <begin position="1"/>
        <end position="16"/>
    </location>
</feature>
<dbReference type="EMBL" id="PYBJ01000004">
    <property type="protein sequence ID" value="PSM43681.1"/>
    <property type="molecule type" value="Genomic_DNA"/>
</dbReference>
<name>A0A2P8QBP6_9ACTN</name>
<organism evidence="2 3">
    <name type="scientific">Streptomyces dioscori</name>
    <dbReference type="NCBI Taxonomy" id="2109333"/>
    <lineage>
        <taxon>Bacteria</taxon>
        <taxon>Bacillati</taxon>
        <taxon>Actinomycetota</taxon>
        <taxon>Actinomycetes</taxon>
        <taxon>Kitasatosporales</taxon>
        <taxon>Streptomycetaceae</taxon>
        <taxon>Streptomyces</taxon>
        <taxon>Streptomyces aurantiacus group</taxon>
    </lineage>
</organism>
<feature type="compositionally biased region" description="Basic and acidic residues" evidence="1">
    <location>
        <begin position="23"/>
        <end position="33"/>
    </location>
</feature>
<proteinExistence type="predicted"/>